<gene>
    <name evidence="3" type="ORF">SE37_02600</name>
</gene>
<reference evidence="3 4" key="1">
    <citation type="submission" date="2015-01" db="EMBL/GenBank/DDBJ databases">
        <title>Genome sequence of the anaerobic bacterium Geobacter soli GSS01, a dissimilatory Fe(III) reducer from soil.</title>
        <authorList>
            <person name="Yang G."/>
            <person name="Zhou S."/>
        </authorList>
    </citation>
    <scope>NUCLEOTIDE SEQUENCE [LARGE SCALE GENOMIC DNA]</scope>
    <source>
        <strain evidence="3 4">GSS01</strain>
    </source>
</reference>
<accession>A0A0C1QTN5</accession>
<dbReference type="CDD" id="cd10939">
    <property type="entry name" value="CE4_ArnD"/>
    <property type="match status" value="1"/>
</dbReference>
<evidence type="ECO:0000256" key="1">
    <source>
        <dbReference type="SAM" id="MobiDB-lite"/>
    </source>
</evidence>
<dbReference type="AlphaFoldDB" id="A0A0C1QTN5"/>
<dbReference type="Proteomes" id="UP000031433">
    <property type="component" value="Unassembled WGS sequence"/>
</dbReference>
<name>A0A0C1QTN5_9BACT</name>
<organism evidence="3 4">
    <name type="scientific">Geobacter soli</name>
    <dbReference type="NCBI Taxonomy" id="1510391"/>
    <lineage>
        <taxon>Bacteria</taxon>
        <taxon>Pseudomonadati</taxon>
        <taxon>Thermodesulfobacteriota</taxon>
        <taxon>Desulfuromonadia</taxon>
        <taxon>Geobacterales</taxon>
        <taxon>Geobacteraceae</taxon>
        <taxon>Geobacter</taxon>
    </lineage>
</organism>
<protein>
    <submittedName>
        <fullName evidence="3">Polysaccharide deacetylase</fullName>
    </submittedName>
</protein>
<comment type="caution">
    <text evidence="3">The sequence shown here is derived from an EMBL/GenBank/DDBJ whole genome shotgun (WGS) entry which is preliminary data.</text>
</comment>
<proteinExistence type="predicted"/>
<dbReference type="Gene3D" id="3.20.20.370">
    <property type="entry name" value="Glycoside hydrolase/deacetylase"/>
    <property type="match status" value="1"/>
</dbReference>
<evidence type="ECO:0000259" key="2">
    <source>
        <dbReference type="PROSITE" id="PS51677"/>
    </source>
</evidence>
<evidence type="ECO:0000313" key="3">
    <source>
        <dbReference type="EMBL" id="KIE41596.1"/>
    </source>
</evidence>
<dbReference type="GO" id="GO:0005975">
    <property type="term" value="P:carbohydrate metabolic process"/>
    <property type="evidence" value="ECO:0007669"/>
    <property type="project" value="InterPro"/>
</dbReference>
<feature type="region of interest" description="Disordered" evidence="1">
    <location>
        <begin position="290"/>
        <end position="311"/>
    </location>
</feature>
<dbReference type="RefSeq" id="WP_039643380.1">
    <property type="nucleotide sequence ID" value="NZ_JXBL01000001.1"/>
</dbReference>
<sequence length="311" mass="33800">MERPTIAIKVDADTFVGTRDGIPRILDILGRFGVKATFYFSLGPDNTGKAVRRIITRRGFLRTSLRLNAPALLGPRTLLSGLLIPPPIIGNRLADTIRLTARLGHEVGIHGWDHVKWHDLLPWIPKKMIALELGRACALFEEVMGRRARTAAAPGWTVSADSLEIQDSMLLSFCSDCRGRTPFYPVVDGRRFGTLQVPTTLPTLDELLGGGIVAEREAVDRLMGLVGPGLNVHTVQAEIEGKRYAPHLASLLDRLTGTGARFVTLGEAADEAKRATVPVCRLTMEEIPGRPGRVAVQGEEWSEPGPAAGEP</sequence>
<dbReference type="InterPro" id="IPR011330">
    <property type="entry name" value="Glyco_hydro/deAcase_b/a-brl"/>
</dbReference>
<dbReference type="InterPro" id="IPR002509">
    <property type="entry name" value="NODB_dom"/>
</dbReference>
<dbReference type="EMBL" id="JXBL01000001">
    <property type="protein sequence ID" value="KIE41596.1"/>
    <property type="molecule type" value="Genomic_DNA"/>
</dbReference>
<feature type="domain" description="NodB homology" evidence="2">
    <location>
        <begin position="4"/>
        <end position="263"/>
    </location>
</feature>
<dbReference type="SUPFAM" id="SSF88713">
    <property type="entry name" value="Glycoside hydrolase/deacetylase"/>
    <property type="match status" value="1"/>
</dbReference>
<dbReference type="Pfam" id="PF01522">
    <property type="entry name" value="Polysacc_deac_1"/>
    <property type="match status" value="1"/>
</dbReference>
<dbReference type="PROSITE" id="PS51677">
    <property type="entry name" value="NODB"/>
    <property type="match status" value="1"/>
</dbReference>
<dbReference type="GO" id="GO:0016810">
    <property type="term" value="F:hydrolase activity, acting on carbon-nitrogen (but not peptide) bonds"/>
    <property type="evidence" value="ECO:0007669"/>
    <property type="project" value="InterPro"/>
</dbReference>
<evidence type="ECO:0000313" key="4">
    <source>
        <dbReference type="Proteomes" id="UP000031433"/>
    </source>
</evidence>
<keyword evidence="4" id="KW-1185">Reference proteome</keyword>